<dbReference type="EMBL" id="HACG01042902">
    <property type="protein sequence ID" value="CEK89767.1"/>
    <property type="molecule type" value="Transcribed_RNA"/>
</dbReference>
<proteinExistence type="predicted"/>
<feature type="non-terminal residue" evidence="1">
    <location>
        <position position="62"/>
    </location>
</feature>
<accession>A0A0B7BA34</accession>
<dbReference type="EMBL" id="HACG01042903">
    <property type="protein sequence ID" value="CEK89768.1"/>
    <property type="molecule type" value="Transcribed_RNA"/>
</dbReference>
<gene>
    <name evidence="1" type="primary">ORF172775</name>
    <name evidence="2" type="synonym">ORF172781</name>
</gene>
<organism evidence="1">
    <name type="scientific">Arion vulgaris</name>
    <dbReference type="NCBI Taxonomy" id="1028688"/>
    <lineage>
        <taxon>Eukaryota</taxon>
        <taxon>Metazoa</taxon>
        <taxon>Spiralia</taxon>
        <taxon>Lophotrochozoa</taxon>
        <taxon>Mollusca</taxon>
        <taxon>Gastropoda</taxon>
        <taxon>Heterobranchia</taxon>
        <taxon>Euthyneura</taxon>
        <taxon>Panpulmonata</taxon>
        <taxon>Eupulmonata</taxon>
        <taxon>Stylommatophora</taxon>
        <taxon>Helicina</taxon>
        <taxon>Arionoidea</taxon>
        <taxon>Arionidae</taxon>
        <taxon>Arion</taxon>
    </lineage>
</organism>
<evidence type="ECO:0000313" key="1">
    <source>
        <dbReference type="EMBL" id="CEK89767.1"/>
    </source>
</evidence>
<evidence type="ECO:0000313" key="2">
    <source>
        <dbReference type="EMBL" id="CEK89768.1"/>
    </source>
</evidence>
<name>A0A0B7BA34_9EUPU</name>
<sequence>MKRTHKPILEISSYPGAVRQNRIGEENCKWMHILNICQLSRCRGRFHQLSRCGGRLQQLSKC</sequence>
<reference evidence="1" key="1">
    <citation type="submission" date="2014-12" db="EMBL/GenBank/DDBJ databases">
        <title>Insight into the proteome of Arion vulgaris.</title>
        <authorList>
            <person name="Aradska J."/>
            <person name="Bulat T."/>
            <person name="Smidak R."/>
            <person name="Sarate P."/>
            <person name="Gangsoo J."/>
            <person name="Sialana F."/>
            <person name="Bilban M."/>
            <person name="Lubec G."/>
        </authorList>
    </citation>
    <scope>NUCLEOTIDE SEQUENCE</scope>
    <source>
        <tissue evidence="1">Skin</tissue>
    </source>
</reference>
<protein>
    <submittedName>
        <fullName evidence="1">Uncharacterized protein</fullName>
    </submittedName>
</protein>
<dbReference type="AlphaFoldDB" id="A0A0B7BA34"/>